<evidence type="ECO:0000313" key="2">
    <source>
        <dbReference type="EMBL" id="VYS83168.1"/>
    </source>
</evidence>
<feature type="region of interest" description="Disordered" evidence="1">
    <location>
        <begin position="119"/>
        <end position="175"/>
    </location>
</feature>
<dbReference type="AlphaFoldDB" id="A0A6N2RRR3"/>
<gene>
    <name evidence="2" type="ORF">AMLFYP55_01760</name>
</gene>
<evidence type="ECO:0000256" key="1">
    <source>
        <dbReference type="SAM" id="MobiDB-lite"/>
    </source>
</evidence>
<dbReference type="EMBL" id="CACRSS010000002">
    <property type="protein sequence ID" value="VYS83168.1"/>
    <property type="molecule type" value="Genomic_DNA"/>
</dbReference>
<organism evidence="2">
    <name type="scientific">Akkermansia muciniphila</name>
    <dbReference type="NCBI Taxonomy" id="239935"/>
    <lineage>
        <taxon>Bacteria</taxon>
        <taxon>Pseudomonadati</taxon>
        <taxon>Verrucomicrobiota</taxon>
        <taxon>Verrucomicrobiia</taxon>
        <taxon>Verrucomicrobiales</taxon>
        <taxon>Akkermansiaceae</taxon>
        <taxon>Akkermansia</taxon>
    </lineage>
</organism>
<proteinExistence type="predicted"/>
<accession>A0A6N2RRR3</accession>
<sequence length="175" mass="19529">MAGQKGQPAGLRPVESVDSEDLLAENVKRLVRAVAENRLAPEPDEFTPYAFTVIRTPQAQQLLKPTEPHCKRLVNEDTALKNTICRGNTEQVNFIWNREPTSMPYIGERFPCWPTPGTAMTPPRKTVAGTWNQNGRGTERATKRRLPRSQTGTTGKSSLAPSRPPRSFHRTISPL</sequence>
<reference evidence="2" key="1">
    <citation type="submission" date="2019-11" db="EMBL/GenBank/DDBJ databases">
        <authorList>
            <person name="Feng L."/>
        </authorList>
    </citation>
    <scope>NUCLEOTIDE SEQUENCE</scope>
    <source>
        <strain evidence="2">AMuciniphilaLFYP55</strain>
    </source>
</reference>
<protein>
    <submittedName>
        <fullName evidence="2">Uncharacterized protein</fullName>
    </submittedName>
</protein>
<name>A0A6N2RRR3_9BACT</name>
<feature type="compositionally biased region" description="Polar residues" evidence="1">
    <location>
        <begin position="148"/>
        <end position="160"/>
    </location>
</feature>